<keyword evidence="3" id="KW-1185">Reference proteome</keyword>
<dbReference type="Gene3D" id="3.30.160.250">
    <property type="match status" value="1"/>
</dbReference>
<dbReference type="Proteomes" id="UP001165293">
    <property type="component" value="Unassembled WGS sequence"/>
</dbReference>
<evidence type="ECO:0000313" key="3">
    <source>
        <dbReference type="Proteomes" id="UP001165293"/>
    </source>
</evidence>
<dbReference type="SUPFAM" id="SSF143100">
    <property type="entry name" value="TTHA1013/TTHA0281-like"/>
    <property type="match status" value="1"/>
</dbReference>
<gene>
    <name evidence="2" type="ORF">LK996_10970</name>
</gene>
<reference evidence="2" key="1">
    <citation type="submission" date="2021-10" db="EMBL/GenBank/DDBJ databases">
        <authorList>
            <person name="Lyu M."/>
            <person name="Wang X."/>
            <person name="Meng X."/>
            <person name="Xu K."/>
        </authorList>
    </citation>
    <scope>NUCLEOTIDE SEQUENCE</scope>
    <source>
        <strain evidence="2">A6</strain>
    </source>
</reference>
<name>A0ABS8JJ09_9GAMM</name>
<protein>
    <submittedName>
        <fullName evidence="2">Type II toxin-antitoxin system HicB family antitoxin</fullName>
    </submittedName>
</protein>
<dbReference type="PANTHER" id="PTHR34504:SF4">
    <property type="entry name" value="ANTITOXIN HICB"/>
    <property type="match status" value="1"/>
</dbReference>
<accession>A0ABS8JJ09</accession>
<comment type="caution">
    <text evidence="2">The sequence shown here is derived from an EMBL/GenBank/DDBJ whole genome shotgun (WGS) entry which is preliminary data.</text>
</comment>
<dbReference type="InterPro" id="IPR035069">
    <property type="entry name" value="TTHA1013/TTHA0281-like"/>
</dbReference>
<proteinExistence type="predicted"/>
<evidence type="ECO:0000313" key="2">
    <source>
        <dbReference type="EMBL" id="MCC8363591.1"/>
    </source>
</evidence>
<feature type="domain" description="HicB-like antitoxin of toxin-antitoxin system" evidence="1">
    <location>
        <begin position="4"/>
        <end position="69"/>
    </location>
</feature>
<dbReference type="InterPro" id="IPR051404">
    <property type="entry name" value="TA_system_antitoxin"/>
</dbReference>
<dbReference type="InterPro" id="IPR031807">
    <property type="entry name" value="HicB-like"/>
</dbReference>
<organism evidence="2 3">
    <name type="scientific">Noviluteimonas lactosilytica</name>
    <dbReference type="NCBI Taxonomy" id="2888523"/>
    <lineage>
        <taxon>Bacteria</taxon>
        <taxon>Pseudomonadati</taxon>
        <taxon>Pseudomonadota</taxon>
        <taxon>Gammaproteobacteria</taxon>
        <taxon>Lysobacterales</taxon>
        <taxon>Lysobacteraceae</taxon>
        <taxon>Noviluteimonas</taxon>
    </lineage>
</organism>
<dbReference type="EMBL" id="JAJGAK010000002">
    <property type="protein sequence ID" value="MCC8363591.1"/>
    <property type="molecule type" value="Genomic_DNA"/>
</dbReference>
<evidence type="ECO:0000259" key="1">
    <source>
        <dbReference type="Pfam" id="PF15919"/>
    </source>
</evidence>
<sequence>MLVYPLELERDGKGWFVCFPDIPEALTSGRTKAHAMEMAQDALETAMEFYFEDHRPVPLPSKVRAGQAFVELPASLSAKVLLLNEMLAQQVTPAELARRLETTPQSVQRIIDLDHVTKIDTIAEAFRVLGRRLDFQVKRLPALG</sequence>
<dbReference type="RefSeq" id="WP_230527209.1">
    <property type="nucleotide sequence ID" value="NZ_JAJGAK010000002.1"/>
</dbReference>
<dbReference type="PANTHER" id="PTHR34504">
    <property type="entry name" value="ANTITOXIN HICB"/>
    <property type="match status" value="1"/>
</dbReference>
<dbReference type="Pfam" id="PF15919">
    <property type="entry name" value="HicB_lk_antitox"/>
    <property type="match status" value="1"/>
</dbReference>